<dbReference type="Proteomes" id="UP000807306">
    <property type="component" value="Unassembled WGS sequence"/>
</dbReference>
<accession>A0A9P6JWH7</accession>
<protein>
    <submittedName>
        <fullName evidence="1">Uncharacterized protein</fullName>
    </submittedName>
</protein>
<proteinExistence type="predicted"/>
<sequence length="194" mass="21822">YQHPNGDHYYFNPGLRLLTTDDIHDPIVLGYIVDARDDIVQQLVTANLPADYELVITDTSEIAATIRIYSRSAGQAYLWTEENGRYMIKVQHFWTFVAEFPSHHLDLPPNAEREFAHALETAKTAIASGGVFPFTSSEIDQIVARFETLKALRSEGQNTTPPLAWLIGMVMPLGAVNRRVNDHNLEAMMNGLHT</sequence>
<feature type="non-terminal residue" evidence="1">
    <location>
        <position position="1"/>
    </location>
</feature>
<gene>
    <name evidence="1" type="ORF">CPB83DRAFT_755201</name>
</gene>
<reference evidence="1" key="1">
    <citation type="submission" date="2020-11" db="EMBL/GenBank/DDBJ databases">
        <authorList>
            <consortium name="DOE Joint Genome Institute"/>
            <person name="Ahrendt S."/>
            <person name="Riley R."/>
            <person name="Andreopoulos W."/>
            <person name="Labutti K."/>
            <person name="Pangilinan J."/>
            <person name="Ruiz-Duenas F.J."/>
            <person name="Barrasa J.M."/>
            <person name="Sanchez-Garcia M."/>
            <person name="Camarero S."/>
            <person name="Miyauchi S."/>
            <person name="Serrano A."/>
            <person name="Linde D."/>
            <person name="Babiker R."/>
            <person name="Drula E."/>
            <person name="Ayuso-Fernandez I."/>
            <person name="Pacheco R."/>
            <person name="Padilla G."/>
            <person name="Ferreira P."/>
            <person name="Barriuso J."/>
            <person name="Kellner H."/>
            <person name="Castanera R."/>
            <person name="Alfaro M."/>
            <person name="Ramirez L."/>
            <person name="Pisabarro A.G."/>
            <person name="Kuo A."/>
            <person name="Tritt A."/>
            <person name="Lipzen A."/>
            <person name="He G."/>
            <person name="Yan M."/>
            <person name="Ng V."/>
            <person name="Cullen D."/>
            <person name="Martin F."/>
            <person name="Rosso M.-N."/>
            <person name="Henrissat B."/>
            <person name="Hibbett D."/>
            <person name="Martinez A.T."/>
            <person name="Grigoriev I.V."/>
        </authorList>
    </citation>
    <scope>NUCLEOTIDE SEQUENCE</scope>
    <source>
        <strain evidence="1">CBS 506.95</strain>
    </source>
</reference>
<comment type="caution">
    <text evidence="1">The sequence shown here is derived from an EMBL/GenBank/DDBJ whole genome shotgun (WGS) entry which is preliminary data.</text>
</comment>
<organism evidence="1 2">
    <name type="scientific">Crepidotus variabilis</name>
    <dbReference type="NCBI Taxonomy" id="179855"/>
    <lineage>
        <taxon>Eukaryota</taxon>
        <taxon>Fungi</taxon>
        <taxon>Dikarya</taxon>
        <taxon>Basidiomycota</taxon>
        <taxon>Agaricomycotina</taxon>
        <taxon>Agaricomycetes</taxon>
        <taxon>Agaricomycetidae</taxon>
        <taxon>Agaricales</taxon>
        <taxon>Agaricineae</taxon>
        <taxon>Crepidotaceae</taxon>
        <taxon>Crepidotus</taxon>
    </lineage>
</organism>
<evidence type="ECO:0000313" key="1">
    <source>
        <dbReference type="EMBL" id="KAF9535143.1"/>
    </source>
</evidence>
<dbReference type="EMBL" id="MU157825">
    <property type="protein sequence ID" value="KAF9535143.1"/>
    <property type="molecule type" value="Genomic_DNA"/>
</dbReference>
<evidence type="ECO:0000313" key="2">
    <source>
        <dbReference type="Proteomes" id="UP000807306"/>
    </source>
</evidence>
<name>A0A9P6JWH7_9AGAR</name>
<dbReference type="OrthoDB" id="3166422at2759"/>
<keyword evidence="2" id="KW-1185">Reference proteome</keyword>
<dbReference type="AlphaFoldDB" id="A0A9P6JWH7"/>